<name>A0A8T1WK12_9STRA</name>
<protein>
    <submittedName>
        <fullName evidence="2">Uncharacterized protein</fullName>
    </submittedName>
</protein>
<organism evidence="2 3">
    <name type="scientific">Phytophthora pseudosyringae</name>
    <dbReference type="NCBI Taxonomy" id="221518"/>
    <lineage>
        <taxon>Eukaryota</taxon>
        <taxon>Sar</taxon>
        <taxon>Stramenopiles</taxon>
        <taxon>Oomycota</taxon>
        <taxon>Peronosporomycetes</taxon>
        <taxon>Peronosporales</taxon>
        <taxon>Peronosporaceae</taxon>
        <taxon>Phytophthora</taxon>
    </lineage>
</organism>
<feature type="compositionally biased region" description="Low complexity" evidence="1">
    <location>
        <begin position="252"/>
        <end position="280"/>
    </location>
</feature>
<dbReference type="Proteomes" id="UP000694044">
    <property type="component" value="Unassembled WGS sequence"/>
</dbReference>
<feature type="compositionally biased region" description="Polar residues" evidence="1">
    <location>
        <begin position="222"/>
        <end position="251"/>
    </location>
</feature>
<dbReference type="EMBL" id="JAGDFM010000003">
    <property type="protein sequence ID" value="KAG7393595.1"/>
    <property type="molecule type" value="Genomic_DNA"/>
</dbReference>
<accession>A0A8T1WK12</accession>
<comment type="caution">
    <text evidence="2">The sequence shown here is derived from an EMBL/GenBank/DDBJ whole genome shotgun (WGS) entry which is preliminary data.</text>
</comment>
<dbReference type="AlphaFoldDB" id="A0A8T1WK12"/>
<evidence type="ECO:0000313" key="3">
    <source>
        <dbReference type="Proteomes" id="UP000694044"/>
    </source>
</evidence>
<feature type="compositionally biased region" description="Low complexity" evidence="1">
    <location>
        <begin position="21"/>
        <end position="33"/>
    </location>
</feature>
<feature type="compositionally biased region" description="Polar residues" evidence="1">
    <location>
        <begin position="494"/>
        <end position="503"/>
    </location>
</feature>
<dbReference type="OrthoDB" id="120426at2759"/>
<feature type="region of interest" description="Disordered" evidence="1">
    <location>
        <begin position="184"/>
        <end position="329"/>
    </location>
</feature>
<gene>
    <name evidence="2" type="ORF">PHYPSEUDO_007432</name>
</gene>
<feature type="region of interest" description="Disordered" evidence="1">
    <location>
        <begin position="1"/>
        <end position="33"/>
    </location>
</feature>
<proteinExistence type="predicted"/>
<reference evidence="2" key="1">
    <citation type="submission" date="2021-02" db="EMBL/GenBank/DDBJ databases">
        <authorList>
            <person name="Palmer J.M."/>
        </authorList>
    </citation>
    <scope>NUCLEOTIDE SEQUENCE</scope>
    <source>
        <strain evidence="2">SCRP734</strain>
    </source>
</reference>
<evidence type="ECO:0000256" key="1">
    <source>
        <dbReference type="SAM" id="MobiDB-lite"/>
    </source>
</evidence>
<feature type="region of interest" description="Disordered" evidence="1">
    <location>
        <begin position="494"/>
        <end position="514"/>
    </location>
</feature>
<keyword evidence="3" id="KW-1185">Reference proteome</keyword>
<sequence>MEDDAPGQNPDRDLPHIGRRSAVSLELPSSSSSAALPSFADAMYSGNAARIYNPQPDPLERGPPKRVLREEQHIGEMVAASKKRVSWRFTLGEADRTHEMVLVHSVMSYKKVVQYDGRQMHFSATATMGDWSFSMILDGLNVVMEVRINDMESADVPKYDFVIDRIPFRRWDVYRRKKHTITTATYAQPNAPPGNAYGTHRWGPGGAIPPSQIEPQPARGSFTGSNRDSFTGNSRGSFTGNSPTSDRTQSFGHQGSRSRTSSGHSSNGRTRSFSGQQNGQQGFGGQRSPLQEQSAPFAPSPAATNAHRPPPPAPAAPKPKKQPEINLIDDFGPSVSVSAQSLIFDPLVSANMSSTGDAAVTNPAPLQRQAPPVAAISQPAPYTDPFASVAAPVMAKAAGSINLDPFASHNSASYQQQQPARHMAMGNMGQGTGFQQPIGIPLVVPMGGMAMQQPQHYQGVRGSFTGQQQPIATGGMGNVNYNISQLMNPANLQTGQQNQQGKSINIDPFASIGR</sequence>
<feature type="compositionally biased region" description="Pro residues" evidence="1">
    <location>
        <begin position="308"/>
        <end position="317"/>
    </location>
</feature>
<evidence type="ECO:0000313" key="2">
    <source>
        <dbReference type="EMBL" id="KAG7393595.1"/>
    </source>
</evidence>